<dbReference type="Proteomes" id="UP000718564">
    <property type="component" value="Unassembled WGS sequence"/>
</dbReference>
<protein>
    <submittedName>
        <fullName evidence="1">Uncharacterized protein</fullName>
    </submittedName>
</protein>
<keyword evidence="2" id="KW-1185">Reference proteome</keyword>
<evidence type="ECO:0000313" key="1">
    <source>
        <dbReference type="EMBL" id="NMG18390.1"/>
    </source>
</evidence>
<proteinExistence type="predicted"/>
<evidence type="ECO:0000313" key="2">
    <source>
        <dbReference type="Proteomes" id="UP000718564"/>
    </source>
</evidence>
<dbReference type="RefSeq" id="WP_169153679.1">
    <property type="nucleotide sequence ID" value="NZ_CAWPJE010000315.1"/>
</dbReference>
<comment type="caution">
    <text evidence="1">The sequence shown here is derived from an EMBL/GenBank/DDBJ whole genome shotgun (WGS) entry which is preliminary data.</text>
</comment>
<name>A0ABX1P231_9CYAN</name>
<gene>
    <name evidence="1" type="ORF">DP116_02570</name>
</gene>
<dbReference type="EMBL" id="QMEB01000010">
    <property type="protein sequence ID" value="NMG18390.1"/>
    <property type="molecule type" value="Genomic_DNA"/>
</dbReference>
<sequence>MTPEAKHVVSELRREFYSLFAAAMKMPVIITGTSYSSNSPIAFWMDDRQRLNYVNIYAYIAPDTFMPLRPFILRLAINKSALQFMMVKKGQEHRNPVWDFELTVLPTEILDFLPWIVSLVEADDKVSPLLLHSLPHPFKLKVPSVGLCHNAWTLEAWLLTNSTMF</sequence>
<organism evidence="1 2">
    <name type="scientific">Brasilonema bromeliae SPC951</name>
    <dbReference type="NCBI Taxonomy" id="385972"/>
    <lineage>
        <taxon>Bacteria</taxon>
        <taxon>Bacillati</taxon>
        <taxon>Cyanobacteriota</taxon>
        <taxon>Cyanophyceae</taxon>
        <taxon>Nostocales</taxon>
        <taxon>Scytonemataceae</taxon>
        <taxon>Brasilonema</taxon>
        <taxon>Bromeliae group (in: Brasilonema)</taxon>
    </lineage>
</organism>
<reference evidence="1 2" key="1">
    <citation type="submission" date="2018-06" db="EMBL/GenBank/DDBJ databases">
        <title>Comparative genomics of Brasilonema spp. strains.</title>
        <authorList>
            <person name="Alvarenga D.O."/>
            <person name="Fiore M.F."/>
            <person name="Varani A.M."/>
        </authorList>
    </citation>
    <scope>NUCLEOTIDE SEQUENCE [LARGE SCALE GENOMIC DNA]</scope>
    <source>
        <strain evidence="1 2">SPC951</strain>
    </source>
</reference>
<accession>A0ABX1P231</accession>